<evidence type="ECO:0000256" key="1">
    <source>
        <dbReference type="SAM" id="Coils"/>
    </source>
</evidence>
<accession>A0A9K3EL81</accession>
<evidence type="ECO:0000313" key="4">
    <source>
        <dbReference type="Proteomes" id="UP000215914"/>
    </source>
</evidence>
<proteinExistence type="predicted"/>
<dbReference type="Gramene" id="mRNA:HanXRQr2_Chr13g0594901">
    <property type="protein sequence ID" value="mRNA:HanXRQr2_Chr13g0594901"/>
    <property type="gene ID" value="HanXRQr2_Chr13g0594901"/>
</dbReference>
<dbReference type="Proteomes" id="UP000215914">
    <property type="component" value="Unassembled WGS sequence"/>
</dbReference>
<comment type="caution">
    <text evidence="3">The sequence shown here is derived from an EMBL/GenBank/DDBJ whole genome shotgun (WGS) entry which is preliminary data.</text>
</comment>
<gene>
    <name evidence="3" type="ORF">HanXRQr2_Chr13g0594901</name>
</gene>
<keyword evidence="1" id="KW-0175">Coiled coil</keyword>
<feature type="coiled-coil region" evidence="1">
    <location>
        <begin position="175"/>
        <end position="287"/>
    </location>
</feature>
<sequence>MSFAFVEPLEQPVSASTIPSSPPKIVDVEAQKKGGENSSIEVVSSEGTPPAVHAEQVSKQTGGDTIFDTLDSSNNLIDLRGDGDKGARSQSPLYLKRYPVLLSQGRELKINLQFSQMSLNWIIIIALILKCLEKEKAAFEKLKQTERWAASASLEQVRSLTKLLSDERKLWKEACAIENEKLLRVRQELNNLKAANAALVKEKTAAEAAIIEGETHGVTTLKEAEAPAAKELADANADRTTLNKFVEELQAELKSRISILEEVTSHATEAETRARQAEEARDGLTTSLAQVTDDHAWMRQHGIRHIVETILDAPENATAVTDMNERARWAGLMI</sequence>
<feature type="compositionally biased region" description="Polar residues" evidence="2">
    <location>
        <begin position="36"/>
        <end position="47"/>
    </location>
</feature>
<evidence type="ECO:0000313" key="3">
    <source>
        <dbReference type="EMBL" id="KAF5773974.1"/>
    </source>
</evidence>
<organism evidence="3 4">
    <name type="scientific">Helianthus annuus</name>
    <name type="common">Common sunflower</name>
    <dbReference type="NCBI Taxonomy" id="4232"/>
    <lineage>
        <taxon>Eukaryota</taxon>
        <taxon>Viridiplantae</taxon>
        <taxon>Streptophyta</taxon>
        <taxon>Embryophyta</taxon>
        <taxon>Tracheophyta</taxon>
        <taxon>Spermatophyta</taxon>
        <taxon>Magnoliopsida</taxon>
        <taxon>eudicotyledons</taxon>
        <taxon>Gunneridae</taxon>
        <taxon>Pentapetalae</taxon>
        <taxon>asterids</taxon>
        <taxon>campanulids</taxon>
        <taxon>Asterales</taxon>
        <taxon>Asteraceae</taxon>
        <taxon>Asteroideae</taxon>
        <taxon>Heliantheae alliance</taxon>
        <taxon>Heliantheae</taxon>
        <taxon>Helianthus</taxon>
    </lineage>
</organism>
<dbReference type="AlphaFoldDB" id="A0A9K3EL81"/>
<reference evidence="3" key="2">
    <citation type="submission" date="2020-06" db="EMBL/GenBank/DDBJ databases">
        <title>Helianthus annuus Genome sequencing and assembly Release 2.</title>
        <authorList>
            <person name="Gouzy J."/>
            <person name="Langlade N."/>
            <person name="Munos S."/>
        </authorList>
    </citation>
    <scope>NUCLEOTIDE SEQUENCE</scope>
    <source>
        <tissue evidence="3">Leaves</tissue>
    </source>
</reference>
<name>A0A9K3EL81_HELAN</name>
<feature type="region of interest" description="Disordered" evidence="2">
    <location>
        <begin position="33"/>
        <end position="58"/>
    </location>
</feature>
<keyword evidence="4" id="KW-1185">Reference proteome</keyword>
<reference evidence="3" key="1">
    <citation type="journal article" date="2017" name="Nature">
        <title>The sunflower genome provides insights into oil metabolism, flowering and Asterid evolution.</title>
        <authorList>
            <person name="Badouin H."/>
            <person name="Gouzy J."/>
            <person name="Grassa C.J."/>
            <person name="Murat F."/>
            <person name="Staton S.E."/>
            <person name="Cottret L."/>
            <person name="Lelandais-Briere C."/>
            <person name="Owens G.L."/>
            <person name="Carrere S."/>
            <person name="Mayjonade B."/>
            <person name="Legrand L."/>
            <person name="Gill N."/>
            <person name="Kane N.C."/>
            <person name="Bowers J.E."/>
            <person name="Hubner S."/>
            <person name="Bellec A."/>
            <person name="Berard A."/>
            <person name="Berges H."/>
            <person name="Blanchet N."/>
            <person name="Boniface M.C."/>
            <person name="Brunel D."/>
            <person name="Catrice O."/>
            <person name="Chaidir N."/>
            <person name="Claudel C."/>
            <person name="Donnadieu C."/>
            <person name="Faraut T."/>
            <person name="Fievet G."/>
            <person name="Helmstetter N."/>
            <person name="King M."/>
            <person name="Knapp S.J."/>
            <person name="Lai Z."/>
            <person name="Le Paslier M.C."/>
            <person name="Lippi Y."/>
            <person name="Lorenzon L."/>
            <person name="Mandel J.R."/>
            <person name="Marage G."/>
            <person name="Marchand G."/>
            <person name="Marquand E."/>
            <person name="Bret-Mestries E."/>
            <person name="Morien E."/>
            <person name="Nambeesan S."/>
            <person name="Nguyen T."/>
            <person name="Pegot-Espagnet P."/>
            <person name="Pouilly N."/>
            <person name="Raftis F."/>
            <person name="Sallet E."/>
            <person name="Schiex T."/>
            <person name="Thomas J."/>
            <person name="Vandecasteele C."/>
            <person name="Vares D."/>
            <person name="Vear F."/>
            <person name="Vautrin S."/>
            <person name="Crespi M."/>
            <person name="Mangin B."/>
            <person name="Burke J.M."/>
            <person name="Salse J."/>
            <person name="Munos S."/>
            <person name="Vincourt P."/>
            <person name="Rieseberg L.H."/>
            <person name="Langlade N.B."/>
        </authorList>
    </citation>
    <scope>NUCLEOTIDE SEQUENCE</scope>
    <source>
        <tissue evidence="3">Leaves</tissue>
    </source>
</reference>
<protein>
    <submittedName>
        <fullName evidence="3">Uncharacterized protein</fullName>
    </submittedName>
</protein>
<dbReference type="EMBL" id="MNCJ02000328">
    <property type="protein sequence ID" value="KAF5773974.1"/>
    <property type="molecule type" value="Genomic_DNA"/>
</dbReference>
<evidence type="ECO:0000256" key="2">
    <source>
        <dbReference type="SAM" id="MobiDB-lite"/>
    </source>
</evidence>